<dbReference type="Gene3D" id="3.30.950.10">
    <property type="entry name" value="Methyltransferase, Cobalt-precorrin-4 Transmethylase, Domain 2"/>
    <property type="match status" value="1"/>
</dbReference>
<keyword evidence="6" id="KW-0949">S-adenosyl-L-methionine</keyword>
<evidence type="ECO:0000256" key="1">
    <source>
        <dbReference type="ARBA" id="ARBA00004953"/>
    </source>
</evidence>
<dbReference type="InterPro" id="IPR035996">
    <property type="entry name" value="4pyrrol_Methylase_sf"/>
</dbReference>
<comment type="similarity">
    <text evidence="2 7 8">Belongs to the precorrin methyltransferase family.</text>
</comment>
<dbReference type="GO" id="GO:0009236">
    <property type="term" value="P:cobalamin biosynthetic process"/>
    <property type="evidence" value="ECO:0007669"/>
    <property type="project" value="UniProtKB-UniRule"/>
</dbReference>
<dbReference type="CDD" id="cd11645">
    <property type="entry name" value="Precorrin_2_C20_MT"/>
    <property type="match status" value="1"/>
</dbReference>
<dbReference type="InterPro" id="IPR012382">
    <property type="entry name" value="CobI/CbiL"/>
</dbReference>
<accession>A0A2U1V7S6</accession>
<dbReference type="InterPro" id="IPR006364">
    <property type="entry name" value="CobI/CbiL/CobIJ_dom"/>
</dbReference>
<dbReference type="PANTHER" id="PTHR43467:SF2">
    <property type="entry name" value="COBALT-PRECORRIN-2 C(20)-METHYLTRANSFERASE"/>
    <property type="match status" value="1"/>
</dbReference>
<protein>
    <submittedName>
        <fullName evidence="10">Precorrin-2 C(20)-methyltransferase</fullName>
    </submittedName>
</protein>
<evidence type="ECO:0000256" key="6">
    <source>
        <dbReference type="ARBA" id="ARBA00022691"/>
    </source>
</evidence>
<evidence type="ECO:0000313" key="10">
    <source>
        <dbReference type="EMBL" id="PWC29936.1"/>
    </source>
</evidence>
<evidence type="ECO:0000256" key="5">
    <source>
        <dbReference type="ARBA" id="ARBA00022679"/>
    </source>
</evidence>
<organism evidence="10 11">
    <name type="scientific">Teichococcus aestuarii</name>
    <dbReference type="NCBI Taxonomy" id="568898"/>
    <lineage>
        <taxon>Bacteria</taxon>
        <taxon>Pseudomonadati</taxon>
        <taxon>Pseudomonadota</taxon>
        <taxon>Alphaproteobacteria</taxon>
        <taxon>Acetobacterales</taxon>
        <taxon>Roseomonadaceae</taxon>
        <taxon>Roseomonas</taxon>
    </lineage>
</organism>
<dbReference type="EMBL" id="PDOA01000002">
    <property type="protein sequence ID" value="PWC29936.1"/>
    <property type="molecule type" value="Genomic_DNA"/>
</dbReference>
<dbReference type="InterPro" id="IPR014777">
    <property type="entry name" value="4pyrrole_Mease_sub1"/>
</dbReference>
<dbReference type="InterPro" id="IPR000878">
    <property type="entry name" value="4pyrrol_Mease"/>
</dbReference>
<name>A0A2U1V7S6_9PROT</name>
<dbReference type="Pfam" id="PF00590">
    <property type="entry name" value="TP_methylase"/>
    <property type="match status" value="1"/>
</dbReference>
<keyword evidence="4 8" id="KW-0489">Methyltransferase</keyword>
<dbReference type="PROSITE" id="PS00840">
    <property type="entry name" value="SUMT_2"/>
    <property type="match status" value="1"/>
</dbReference>
<dbReference type="Proteomes" id="UP000245048">
    <property type="component" value="Unassembled WGS sequence"/>
</dbReference>
<evidence type="ECO:0000256" key="4">
    <source>
        <dbReference type="ARBA" id="ARBA00022603"/>
    </source>
</evidence>
<dbReference type="NCBIfam" id="NF004647">
    <property type="entry name" value="PRK05990.1"/>
    <property type="match status" value="1"/>
</dbReference>
<dbReference type="PIRSF" id="PIRSF036427">
    <property type="entry name" value="Precrrn-2_mtase"/>
    <property type="match status" value="1"/>
</dbReference>
<dbReference type="OrthoDB" id="9804789at2"/>
<dbReference type="GO" id="GO:0030788">
    <property type="term" value="F:precorrin-2 C20-methyltransferase activity"/>
    <property type="evidence" value="ECO:0007669"/>
    <property type="project" value="InterPro"/>
</dbReference>
<evidence type="ECO:0000313" key="11">
    <source>
        <dbReference type="Proteomes" id="UP000245048"/>
    </source>
</evidence>
<proteinExistence type="inferred from homology"/>
<keyword evidence="5 8" id="KW-0808">Transferase</keyword>
<feature type="domain" description="Tetrapyrrole methylase" evidence="9">
    <location>
        <begin position="12"/>
        <end position="224"/>
    </location>
</feature>
<comment type="pathway">
    <text evidence="1">Cofactor biosynthesis; adenosylcobalamin biosynthesis.</text>
</comment>
<reference evidence="11" key="1">
    <citation type="submission" date="2017-10" db="EMBL/GenBank/DDBJ databases">
        <authorList>
            <person name="Toshchakov S.V."/>
            <person name="Goeva M.A."/>
        </authorList>
    </citation>
    <scope>NUCLEOTIDE SEQUENCE [LARGE SCALE GENOMIC DNA]</scope>
    <source>
        <strain evidence="11">JR1/69-1-13</strain>
    </source>
</reference>
<dbReference type="UniPathway" id="UPA00148"/>
<comment type="caution">
    <text evidence="10">The sequence shown here is derived from an EMBL/GenBank/DDBJ whole genome shotgun (WGS) entry which is preliminary data.</text>
</comment>
<evidence type="ECO:0000256" key="7">
    <source>
        <dbReference type="PIRNR" id="PIRNR036427"/>
    </source>
</evidence>
<sequence length="249" mass="26452">MTPPPSDSPVGTLHILGVGPGDPELVTLRAARILGQAPAHAFFAKRGRTGHARSIAAPHLNPAAEELRFEYPYTTELSVEDSRYAEGMAAFYDSCAATLAGRLAAGQDVALLCEGDPFLYGSAMYLFDRLRPRFPVEVTPGITAMSGCWSRALAPMVHGDDILSVLPATMPAEELAAALGRCDAAVVMKLGRNLPKLRAVLDALGLTARALYAERGTMPGEVILPLAERDDSPAPYFSLVLVPGRQGAR</sequence>
<dbReference type="NCBIfam" id="TIGR01467">
    <property type="entry name" value="cobI_cbiL"/>
    <property type="match status" value="1"/>
</dbReference>
<evidence type="ECO:0000259" key="9">
    <source>
        <dbReference type="Pfam" id="PF00590"/>
    </source>
</evidence>
<keyword evidence="3" id="KW-0169">Cobalamin biosynthesis</keyword>
<gene>
    <name evidence="10" type="ORF">CR165_03430</name>
</gene>
<evidence type="ECO:0000256" key="2">
    <source>
        <dbReference type="ARBA" id="ARBA00005879"/>
    </source>
</evidence>
<dbReference type="RefSeq" id="WP_109515571.1">
    <property type="nucleotide sequence ID" value="NZ_PDOA01000002.1"/>
</dbReference>
<dbReference type="InterPro" id="IPR014776">
    <property type="entry name" value="4pyrrole_Mease_sub2"/>
</dbReference>
<keyword evidence="11" id="KW-1185">Reference proteome</keyword>
<evidence type="ECO:0000256" key="8">
    <source>
        <dbReference type="RuleBase" id="RU003960"/>
    </source>
</evidence>
<dbReference type="Gene3D" id="3.40.1010.10">
    <property type="entry name" value="Cobalt-precorrin-4 Transmethylase, Domain 1"/>
    <property type="match status" value="1"/>
</dbReference>
<dbReference type="GO" id="GO:0032259">
    <property type="term" value="P:methylation"/>
    <property type="evidence" value="ECO:0007669"/>
    <property type="project" value="UniProtKB-KW"/>
</dbReference>
<evidence type="ECO:0000256" key="3">
    <source>
        <dbReference type="ARBA" id="ARBA00022573"/>
    </source>
</evidence>
<dbReference type="InterPro" id="IPR003043">
    <property type="entry name" value="Uropor_MeTrfase_CS"/>
</dbReference>
<dbReference type="PANTHER" id="PTHR43467">
    <property type="entry name" value="COBALT-PRECORRIN-2 C(20)-METHYLTRANSFERASE"/>
    <property type="match status" value="1"/>
</dbReference>
<dbReference type="SUPFAM" id="SSF53790">
    <property type="entry name" value="Tetrapyrrole methylase"/>
    <property type="match status" value="1"/>
</dbReference>
<dbReference type="AlphaFoldDB" id="A0A2U1V7S6"/>